<evidence type="ECO:0000256" key="2">
    <source>
        <dbReference type="ARBA" id="ARBA00022448"/>
    </source>
</evidence>
<keyword evidence="5 16" id="KW-0597">Phosphoprotein</keyword>
<comment type="function">
    <text evidence="16">Part of the high-affinity ATP-driven potassium transport (or Kdp) system, which catalyzes the hydrolysis of ATP coupled with the electrogenic transport of potassium into the cytoplasm. This subunit is responsible for energy coupling to the transport system and for the release of the potassium ions to the cytoplasm.</text>
</comment>
<evidence type="ECO:0000256" key="3">
    <source>
        <dbReference type="ARBA" id="ARBA00022475"/>
    </source>
</evidence>
<keyword evidence="15 16" id="KW-0472">Membrane</keyword>
<dbReference type="OrthoDB" id="438550at2"/>
<dbReference type="InterPro" id="IPR036412">
    <property type="entry name" value="HAD-like_sf"/>
</dbReference>
<dbReference type="InterPro" id="IPR023214">
    <property type="entry name" value="HAD_sf"/>
</dbReference>
<evidence type="ECO:0000256" key="17">
    <source>
        <dbReference type="SAM" id="MobiDB-lite"/>
    </source>
</evidence>
<dbReference type="InterPro" id="IPR006391">
    <property type="entry name" value="P-type_ATPase_bsu_IA"/>
</dbReference>
<evidence type="ECO:0000256" key="10">
    <source>
        <dbReference type="ARBA" id="ARBA00022842"/>
    </source>
</evidence>
<feature type="transmembrane region" description="Helical" evidence="16">
    <location>
        <begin position="606"/>
        <end position="624"/>
    </location>
</feature>
<dbReference type="SFLD" id="SFLDS00003">
    <property type="entry name" value="Haloacid_Dehalogenase"/>
    <property type="match status" value="1"/>
</dbReference>
<dbReference type="SFLD" id="SFLDF00027">
    <property type="entry name" value="p-type_atpase"/>
    <property type="match status" value="1"/>
</dbReference>
<feature type="compositionally biased region" description="Basic residues" evidence="17">
    <location>
        <begin position="12"/>
        <end position="28"/>
    </location>
</feature>
<feature type="transmembrane region" description="Helical" evidence="16">
    <location>
        <begin position="56"/>
        <end position="73"/>
    </location>
</feature>
<dbReference type="Pfam" id="PF00122">
    <property type="entry name" value="E1-E2_ATPase"/>
    <property type="match status" value="1"/>
</dbReference>
<feature type="transmembrane region" description="Helical" evidence="16">
    <location>
        <begin position="636"/>
        <end position="656"/>
    </location>
</feature>
<feature type="binding site" evidence="16">
    <location>
        <position position="367"/>
    </location>
    <ligand>
        <name>ATP</name>
        <dbReference type="ChEBI" id="CHEBI:30616"/>
    </ligand>
</feature>
<protein>
    <recommendedName>
        <fullName evidence="16">Potassium-transporting ATPase ATP-binding subunit</fullName>
        <ecNumber evidence="16">7.2.2.6</ecNumber>
    </recommendedName>
    <alternativeName>
        <fullName evidence="16">ATP phosphohydrolase [potassium-transporting] B chain</fullName>
    </alternativeName>
    <alternativeName>
        <fullName evidence="16">Potassium-binding and translocating subunit B</fullName>
    </alternativeName>
    <alternativeName>
        <fullName evidence="16">Potassium-translocating ATPase B chain</fullName>
    </alternativeName>
</protein>
<evidence type="ECO:0000313" key="19">
    <source>
        <dbReference type="EMBL" id="OKH11008.1"/>
    </source>
</evidence>
<evidence type="ECO:0000256" key="5">
    <source>
        <dbReference type="ARBA" id="ARBA00022553"/>
    </source>
</evidence>
<dbReference type="PRINTS" id="PR00119">
    <property type="entry name" value="CATATPASE"/>
</dbReference>
<dbReference type="SFLD" id="SFLDG00002">
    <property type="entry name" value="C1.7:_P-type_atpase_like"/>
    <property type="match status" value="1"/>
</dbReference>
<feature type="binding site" evidence="16">
    <location>
        <position position="417"/>
    </location>
    <ligand>
        <name>ATP</name>
        <dbReference type="ChEBI" id="CHEBI:30616"/>
    </ligand>
</feature>
<dbReference type="EC" id="7.2.2.6" evidence="16"/>
<evidence type="ECO:0000256" key="6">
    <source>
        <dbReference type="ARBA" id="ARBA00022692"/>
    </source>
</evidence>
<keyword evidence="10 16" id="KW-0460">Magnesium</keyword>
<feature type="transmembrane region" description="Helical" evidence="16">
    <location>
        <begin position="88"/>
        <end position="107"/>
    </location>
</feature>
<reference evidence="19 20" key="1">
    <citation type="submission" date="2016-11" db="EMBL/GenBank/DDBJ databases">
        <title>Draft Genome Sequences of Nine Cyanobacterial Strains from Diverse Habitats.</title>
        <authorList>
            <person name="Zhu T."/>
            <person name="Hou S."/>
            <person name="Lu X."/>
            <person name="Hess W.R."/>
        </authorList>
    </citation>
    <scope>NUCLEOTIDE SEQUENCE [LARGE SCALE GENOMIC DNA]</scope>
    <source>
        <strain evidence="19 20">NIES-592</strain>
    </source>
</reference>
<dbReference type="SUPFAM" id="SSF81665">
    <property type="entry name" value="Calcium ATPase, transmembrane domain M"/>
    <property type="match status" value="1"/>
</dbReference>
<dbReference type="GO" id="GO:0005886">
    <property type="term" value="C:plasma membrane"/>
    <property type="evidence" value="ECO:0007669"/>
    <property type="project" value="UniProtKB-SubCell"/>
</dbReference>
<dbReference type="GO" id="GO:0016887">
    <property type="term" value="F:ATP hydrolysis activity"/>
    <property type="evidence" value="ECO:0007669"/>
    <property type="project" value="InterPro"/>
</dbReference>
<dbReference type="AlphaFoldDB" id="A0A1U7GT13"/>
<dbReference type="GO" id="GO:0000287">
    <property type="term" value="F:magnesium ion binding"/>
    <property type="evidence" value="ECO:0007669"/>
    <property type="project" value="UniProtKB-UniRule"/>
</dbReference>
<feature type="binding site" evidence="16">
    <location>
        <position position="371"/>
    </location>
    <ligand>
        <name>ATP</name>
        <dbReference type="ChEBI" id="CHEBI:30616"/>
    </ligand>
</feature>
<dbReference type="InterPro" id="IPR023298">
    <property type="entry name" value="ATPase_P-typ_TM_dom_sf"/>
</dbReference>
<keyword evidence="11 16" id="KW-0630">Potassium</keyword>
<keyword evidence="7 16" id="KW-0479">Metal-binding</keyword>
<feature type="domain" description="P-type ATPase A" evidence="18">
    <location>
        <begin position="129"/>
        <end position="231"/>
    </location>
</feature>
<feature type="binding site" evidence="16">
    <location>
        <begin position="398"/>
        <end position="405"/>
    </location>
    <ligand>
        <name>ATP</name>
        <dbReference type="ChEBI" id="CHEBI:30616"/>
    </ligand>
</feature>
<dbReference type="NCBIfam" id="TIGR01494">
    <property type="entry name" value="ATPase_P-type"/>
    <property type="match status" value="2"/>
</dbReference>
<comment type="subcellular location">
    <subcellularLocation>
        <location evidence="16">Cell membrane</location>
        <topology evidence="16">Multi-pass membrane protein</topology>
    </subcellularLocation>
    <subcellularLocation>
        <location evidence="1">Membrane</location>
        <topology evidence="1">Multi-pass membrane protein</topology>
    </subcellularLocation>
</comment>
<keyword evidence="13 16" id="KW-1133">Transmembrane helix</keyword>
<sequence>MNPAATTPKPPKPPRSRSNDRRHARKQSRINTRGIYLRAIKDAFVKLNPKQAVKNPVMFIVWVGTLITLAVTIEPNLFGPVTEDNPRLFNGMITVILFFTVWFANFAEAVAEGRGKAQADALRSTKSETIAKKLFPDGAITEIPATSLQKGDTVYVVAGDTIPADGEVVMGSASVDESAITGESAPVLKEPGSDVASSVTGGTRIISDELIIRITADPGKGFIDRMIALVEGAERSKTPNEIALTVLLAVLSLVFLFVVVTLPFIAQYVQIQVSVAVLVALLVALIPTTIGGLLSAIGIAGMDRVAQFNVIATSGRAVEACGDVNTLVLDKTGTITLGNRLAEGFIPVNGHSMEEVAYVALVASIFDETPEGKSIFRLAERLGARIDFDPQKAEAVEFSARTRMSGTNLPNGKQARKGAVNAIKGFVRTRNGQETPDLDAAYEMVSQQGGTPLAVCLDGEIYGVIYLKDIVKPGIRDRFDQLRRMGVRTVMLTGDNHITASVIAKEAGVDDFIAEATPEDKISVIQREQEKGKLVAMTGDGTNDAPALAQANVGVAMNTGTQAAKEAANMVDLDSDPTKLIDIVSIGKQLLITRGALTTFSIANDIAKYFAIIPVLFAAANLQGLNIMKLSNTNSAVLSALIYNALIIPILIPLALKGVNFRPLTANQLLQRNILIYGLGGVIAPFIAIKLIDLMITAIGLA</sequence>
<keyword evidence="6 16" id="KW-0812">Transmembrane</keyword>
<feature type="region of interest" description="Disordered" evidence="17">
    <location>
        <begin position="1"/>
        <end position="28"/>
    </location>
</feature>
<keyword evidence="14 16" id="KW-0406">Ion transport</keyword>
<comment type="catalytic activity">
    <reaction evidence="16">
        <text>K(+)(out) + ATP + H2O = K(+)(in) + ADP + phosphate + H(+)</text>
        <dbReference type="Rhea" id="RHEA:16777"/>
        <dbReference type="ChEBI" id="CHEBI:15377"/>
        <dbReference type="ChEBI" id="CHEBI:15378"/>
        <dbReference type="ChEBI" id="CHEBI:29103"/>
        <dbReference type="ChEBI" id="CHEBI:30616"/>
        <dbReference type="ChEBI" id="CHEBI:43474"/>
        <dbReference type="ChEBI" id="CHEBI:456216"/>
        <dbReference type="EC" id="7.2.2.6"/>
    </reaction>
</comment>
<feature type="transmembrane region" description="Helical" evidence="16">
    <location>
        <begin position="676"/>
        <end position="701"/>
    </location>
</feature>
<accession>A0A1U7GT13</accession>
<evidence type="ECO:0000256" key="15">
    <source>
        <dbReference type="ARBA" id="ARBA00023136"/>
    </source>
</evidence>
<dbReference type="NCBIfam" id="TIGR01497">
    <property type="entry name" value="kdpB"/>
    <property type="match status" value="1"/>
</dbReference>
<keyword evidence="3 16" id="KW-1003">Cell membrane</keyword>
<feature type="active site" description="4-aspartylphosphate intermediate" evidence="16">
    <location>
        <position position="330"/>
    </location>
</feature>
<evidence type="ECO:0000259" key="18">
    <source>
        <dbReference type="Pfam" id="PF00122"/>
    </source>
</evidence>
<evidence type="ECO:0000256" key="4">
    <source>
        <dbReference type="ARBA" id="ARBA00022538"/>
    </source>
</evidence>
<evidence type="ECO:0000256" key="9">
    <source>
        <dbReference type="ARBA" id="ARBA00022840"/>
    </source>
</evidence>
<comment type="similarity">
    <text evidence="16">Belongs to the cation transport ATPase (P-type) (TC 3.A.3) family. Type IA subfamily.</text>
</comment>
<evidence type="ECO:0000256" key="14">
    <source>
        <dbReference type="ARBA" id="ARBA00023065"/>
    </source>
</evidence>
<comment type="subunit">
    <text evidence="16">The system is composed of three essential subunits: KdpA, KdpB and KdpC.</text>
</comment>
<evidence type="ECO:0000256" key="11">
    <source>
        <dbReference type="ARBA" id="ARBA00022958"/>
    </source>
</evidence>
<feature type="binding site" evidence="16">
    <location>
        <position position="544"/>
    </location>
    <ligand>
        <name>Mg(2+)</name>
        <dbReference type="ChEBI" id="CHEBI:18420"/>
    </ligand>
</feature>
<dbReference type="EMBL" id="MRCA01000025">
    <property type="protein sequence ID" value="OKH11008.1"/>
    <property type="molecule type" value="Genomic_DNA"/>
</dbReference>
<dbReference type="InterPro" id="IPR001757">
    <property type="entry name" value="P_typ_ATPase"/>
</dbReference>
<proteinExistence type="inferred from homology"/>
<evidence type="ECO:0000256" key="16">
    <source>
        <dbReference type="HAMAP-Rule" id="MF_00285"/>
    </source>
</evidence>
<keyword evidence="2 16" id="KW-0813">Transport</keyword>
<dbReference type="Proteomes" id="UP000186391">
    <property type="component" value="Unassembled WGS sequence"/>
</dbReference>
<keyword evidence="9 16" id="KW-0067">ATP-binding</keyword>
<dbReference type="InterPro" id="IPR018303">
    <property type="entry name" value="ATPase_P-typ_P_site"/>
</dbReference>
<dbReference type="RefSeq" id="WP_062246252.1">
    <property type="nucleotide sequence ID" value="NZ_MRCA01000025.1"/>
</dbReference>
<dbReference type="PROSITE" id="PS00154">
    <property type="entry name" value="ATPASE_E1_E2"/>
    <property type="match status" value="1"/>
</dbReference>
<keyword evidence="8 16" id="KW-0547">Nucleotide-binding</keyword>
<feature type="transmembrane region" description="Helical" evidence="16">
    <location>
        <begin position="271"/>
        <end position="294"/>
    </location>
</feature>
<name>A0A1U7GT13_9CYAN</name>
<evidence type="ECO:0000256" key="12">
    <source>
        <dbReference type="ARBA" id="ARBA00022967"/>
    </source>
</evidence>
<keyword evidence="20" id="KW-1185">Reference proteome</keyword>
<dbReference type="PANTHER" id="PTHR43743">
    <property type="entry name" value="POTASSIUM-TRANSPORTING ATPASE ATP-BINDING SUBUNIT"/>
    <property type="match status" value="1"/>
</dbReference>
<dbReference type="InterPro" id="IPR023299">
    <property type="entry name" value="ATPase_P-typ_cyto_dom_N"/>
</dbReference>
<dbReference type="SUPFAM" id="SSF81653">
    <property type="entry name" value="Calcium ATPase, transduction domain A"/>
    <property type="match status" value="1"/>
</dbReference>
<evidence type="ECO:0000256" key="1">
    <source>
        <dbReference type="ARBA" id="ARBA00004141"/>
    </source>
</evidence>
<keyword evidence="12 16" id="KW-1278">Translocase</keyword>
<gene>
    <name evidence="16" type="primary">kdpB</name>
    <name evidence="19" type="ORF">NIES592_23315</name>
</gene>
<feature type="transmembrane region" description="Helical" evidence="16">
    <location>
        <begin position="242"/>
        <end position="265"/>
    </location>
</feature>
<dbReference type="Gene3D" id="3.40.1110.10">
    <property type="entry name" value="Calcium-transporting ATPase, cytoplasmic domain N"/>
    <property type="match status" value="1"/>
</dbReference>
<dbReference type="CDD" id="cd02078">
    <property type="entry name" value="P-type_ATPase_K"/>
    <property type="match status" value="1"/>
</dbReference>
<feature type="binding site" evidence="16">
    <location>
        <position position="540"/>
    </location>
    <ligand>
        <name>Mg(2+)</name>
        <dbReference type="ChEBI" id="CHEBI:18420"/>
    </ligand>
</feature>
<evidence type="ECO:0000256" key="13">
    <source>
        <dbReference type="ARBA" id="ARBA00022989"/>
    </source>
</evidence>
<comment type="caution">
    <text evidence="19">The sequence shown here is derived from an EMBL/GenBank/DDBJ whole genome shotgun (WGS) entry which is preliminary data.</text>
</comment>
<keyword evidence="4 16" id="KW-0633">Potassium transport</keyword>
<dbReference type="InterPro" id="IPR008250">
    <property type="entry name" value="ATPase_P-typ_transduc_dom_A_sf"/>
</dbReference>
<evidence type="ECO:0000256" key="7">
    <source>
        <dbReference type="ARBA" id="ARBA00022723"/>
    </source>
</evidence>
<dbReference type="GO" id="GO:0005524">
    <property type="term" value="F:ATP binding"/>
    <property type="evidence" value="ECO:0007669"/>
    <property type="project" value="UniProtKB-UniRule"/>
</dbReference>
<dbReference type="InterPro" id="IPR044492">
    <property type="entry name" value="P_typ_ATPase_HD_dom"/>
</dbReference>
<dbReference type="Gene3D" id="2.70.150.10">
    <property type="entry name" value="Calcium-transporting ATPase, cytoplasmic transduction domain A"/>
    <property type="match status" value="1"/>
</dbReference>
<organism evidence="19 20">
    <name type="scientific">Fischerella major NIES-592</name>
    <dbReference type="NCBI Taxonomy" id="210994"/>
    <lineage>
        <taxon>Bacteria</taxon>
        <taxon>Bacillati</taxon>
        <taxon>Cyanobacteriota</taxon>
        <taxon>Cyanophyceae</taxon>
        <taxon>Nostocales</taxon>
        <taxon>Hapalosiphonaceae</taxon>
        <taxon>Fischerella</taxon>
    </lineage>
</organism>
<dbReference type="PANTHER" id="PTHR43743:SF1">
    <property type="entry name" value="POTASSIUM-TRANSPORTING ATPASE ATP-BINDING SUBUNIT"/>
    <property type="match status" value="1"/>
</dbReference>
<dbReference type="SUPFAM" id="SSF56784">
    <property type="entry name" value="HAD-like"/>
    <property type="match status" value="1"/>
</dbReference>
<evidence type="ECO:0000313" key="20">
    <source>
        <dbReference type="Proteomes" id="UP000186391"/>
    </source>
</evidence>
<dbReference type="InterPro" id="IPR059000">
    <property type="entry name" value="ATPase_P-type_domA"/>
</dbReference>
<dbReference type="HAMAP" id="MF_00285">
    <property type="entry name" value="KdpB"/>
    <property type="match status" value="1"/>
</dbReference>
<evidence type="ECO:0000256" key="8">
    <source>
        <dbReference type="ARBA" id="ARBA00022741"/>
    </source>
</evidence>
<dbReference type="Pfam" id="PF00702">
    <property type="entry name" value="Hydrolase"/>
    <property type="match status" value="1"/>
</dbReference>
<dbReference type="GO" id="GO:0008556">
    <property type="term" value="F:P-type potassium transmembrane transporter activity"/>
    <property type="evidence" value="ECO:0007669"/>
    <property type="project" value="UniProtKB-UniRule"/>
</dbReference>
<dbReference type="Gene3D" id="3.40.50.1000">
    <property type="entry name" value="HAD superfamily/HAD-like"/>
    <property type="match status" value="1"/>
</dbReference>